<keyword evidence="4" id="KW-1185">Reference proteome</keyword>
<proteinExistence type="predicted"/>
<dbReference type="Pfam" id="PF09835">
    <property type="entry name" value="DUF2062"/>
    <property type="match status" value="1"/>
</dbReference>
<reference evidence="3 4" key="1">
    <citation type="submission" date="2016-12" db="EMBL/GenBank/DDBJ databases">
        <title>Diversity of luminous bacteria.</title>
        <authorList>
            <person name="Yoshizawa S."/>
            <person name="Kogure K."/>
        </authorList>
    </citation>
    <scope>NUCLEOTIDE SEQUENCE [LARGE SCALE GENOMIC DNA]</scope>
    <source>
        <strain evidence="3 4">SA4-48</strain>
    </source>
</reference>
<dbReference type="PANTHER" id="PTHR40547">
    <property type="entry name" value="SLL0298 PROTEIN"/>
    <property type="match status" value="1"/>
</dbReference>
<dbReference type="InterPro" id="IPR018639">
    <property type="entry name" value="DUF2062"/>
</dbReference>
<evidence type="ECO:0000259" key="2">
    <source>
        <dbReference type="Pfam" id="PF09835"/>
    </source>
</evidence>
<keyword evidence="3" id="KW-0966">Cell projection</keyword>
<gene>
    <name evidence="3" type="ORF">BTO11_13950</name>
</gene>
<keyword evidence="1" id="KW-1133">Transmembrane helix</keyword>
<accession>A0A2S7UXZ2</accession>
<feature type="transmembrane region" description="Helical" evidence="1">
    <location>
        <begin position="45"/>
        <end position="71"/>
    </location>
</feature>
<name>A0A2S7UXZ2_9GAMM</name>
<evidence type="ECO:0000313" key="4">
    <source>
        <dbReference type="Proteomes" id="UP000239007"/>
    </source>
</evidence>
<dbReference type="EMBL" id="MSCH01000003">
    <property type="protein sequence ID" value="PQJ54639.1"/>
    <property type="molecule type" value="Genomic_DNA"/>
</dbReference>
<evidence type="ECO:0000256" key="1">
    <source>
        <dbReference type="SAM" id="Phobius"/>
    </source>
</evidence>
<keyword evidence="3" id="KW-0969">Cilium</keyword>
<dbReference type="PANTHER" id="PTHR40547:SF1">
    <property type="entry name" value="SLL0298 PROTEIN"/>
    <property type="match status" value="1"/>
</dbReference>
<organism evidence="3 4">
    <name type="scientific">Psychrosphaera saromensis</name>
    <dbReference type="NCBI Taxonomy" id="716813"/>
    <lineage>
        <taxon>Bacteria</taxon>
        <taxon>Pseudomonadati</taxon>
        <taxon>Pseudomonadota</taxon>
        <taxon>Gammaproteobacteria</taxon>
        <taxon>Alteromonadales</taxon>
        <taxon>Pseudoalteromonadaceae</taxon>
        <taxon>Psychrosphaera</taxon>
    </lineage>
</organism>
<keyword evidence="1" id="KW-0472">Membrane</keyword>
<dbReference type="AlphaFoldDB" id="A0A2S7UXZ2"/>
<protein>
    <submittedName>
        <fullName evidence="3">Flagellar biosynthesis protein FlhF</fullName>
    </submittedName>
</protein>
<keyword evidence="3" id="KW-0282">Flagellum</keyword>
<dbReference type="RefSeq" id="WP_105053159.1">
    <property type="nucleotide sequence ID" value="NZ_BMYG01000001.1"/>
</dbReference>
<dbReference type="OrthoDB" id="9786029at2"/>
<evidence type="ECO:0000313" key="3">
    <source>
        <dbReference type="EMBL" id="PQJ54639.1"/>
    </source>
</evidence>
<comment type="caution">
    <text evidence="3">The sequence shown here is derived from an EMBL/GenBank/DDBJ whole genome shotgun (WGS) entry which is preliminary data.</text>
</comment>
<feature type="domain" description="DUF2062" evidence="2">
    <location>
        <begin position="24"/>
        <end position="164"/>
    </location>
</feature>
<dbReference type="Proteomes" id="UP000239007">
    <property type="component" value="Unassembled WGS sequence"/>
</dbReference>
<sequence length="177" mass="20148">MPRKLIKRFLPDHQKIKQNRAINMFGTLLHDANLWHLNRKSARGAFAIGLFNAFIPVPFQMYLSALGAIVFKVNLPLSVGLVWISNPLTMPPLFYACYKLGEWILGPTGHEFAFELSWDWLVTSLSTIGPTFLFGCLVVATTCAIIGFFGIDILWRYSVARAWKDRQTKRENQAKSE</sequence>
<feature type="transmembrane region" description="Helical" evidence="1">
    <location>
        <begin position="132"/>
        <end position="155"/>
    </location>
</feature>
<keyword evidence="1" id="KW-0812">Transmembrane</keyword>